<organism evidence="1 2">
    <name type="scientific">Cudoniella acicularis</name>
    <dbReference type="NCBI Taxonomy" id="354080"/>
    <lineage>
        <taxon>Eukaryota</taxon>
        <taxon>Fungi</taxon>
        <taxon>Dikarya</taxon>
        <taxon>Ascomycota</taxon>
        <taxon>Pezizomycotina</taxon>
        <taxon>Leotiomycetes</taxon>
        <taxon>Helotiales</taxon>
        <taxon>Tricladiaceae</taxon>
        <taxon>Cudoniella</taxon>
    </lineage>
</organism>
<gene>
    <name evidence="1" type="ORF">G7Y89_g11699</name>
</gene>
<sequence>MDSTAGNHNAPLQRMPPVILREIMLKFYKVNLVVDPFGPDDSQFTENYFLERRSHRGPDFNITPLLTSRAIYNAGCSLLYSAKFLFTSASQQEVMKVRLLNNSSRYRNLAHVGYIVPVGCVVSQSLHFVFDAAKDFIAMDKLDLHLIEDDETTWKALQEGKDEISEELEAYLKSNWGHQSLKLKVKEMRVSGLRGGVGLEFRRKFLNLLGKVIELQIPAKHLNKGYVLGDRYQRVVWKVEDMDDVLD</sequence>
<dbReference type="Proteomes" id="UP000566819">
    <property type="component" value="Unassembled WGS sequence"/>
</dbReference>
<evidence type="ECO:0000313" key="1">
    <source>
        <dbReference type="EMBL" id="KAF4626460.1"/>
    </source>
</evidence>
<protein>
    <submittedName>
        <fullName evidence="1">Uncharacterized protein</fullName>
    </submittedName>
</protein>
<reference evidence="1 2" key="1">
    <citation type="submission" date="2020-03" db="EMBL/GenBank/DDBJ databases">
        <title>Draft Genome Sequence of Cudoniella acicularis.</title>
        <authorList>
            <person name="Buettner E."/>
            <person name="Kellner H."/>
        </authorList>
    </citation>
    <scope>NUCLEOTIDE SEQUENCE [LARGE SCALE GENOMIC DNA]</scope>
    <source>
        <strain evidence="1 2">DSM 108380</strain>
    </source>
</reference>
<dbReference type="AlphaFoldDB" id="A0A8H4VZX0"/>
<accession>A0A8H4VZX0</accession>
<name>A0A8H4VZX0_9HELO</name>
<comment type="caution">
    <text evidence="1">The sequence shown here is derived from an EMBL/GenBank/DDBJ whole genome shotgun (WGS) entry which is preliminary data.</text>
</comment>
<dbReference type="EMBL" id="JAAMPI010001147">
    <property type="protein sequence ID" value="KAF4626460.1"/>
    <property type="molecule type" value="Genomic_DNA"/>
</dbReference>
<keyword evidence="2" id="KW-1185">Reference proteome</keyword>
<proteinExistence type="predicted"/>
<evidence type="ECO:0000313" key="2">
    <source>
        <dbReference type="Proteomes" id="UP000566819"/>
    </source>
</evidence>